<sequence>MSETHEVLIRLPRTLTALIGDQENVTVALAVGSTVEGLLDELAEAYPILDRRLRDETGAIRRYVNLYLDGEDIRNLDGEKTVIGAGQDVQVIQSVAGG</sequence>
<dbReference type="InterPro" id="IPR003749">
    <property type="entry name" value="ThiS/MoaD-like"/>
</dbReference>
<organism evidence="1 2">
    <name type="scientific">Saxibacter everestensis</name>
    <dbReference type="NCBI Taxonomy" id="2909229"/>
    <lineage>
        <taxon>Bacteria</taxon>
        <taxon>Bacillati</taxon>
        <taxon>Actinomycetota</taxon>
        <taxon>Actinomycetes</taxon>
        <taxon>Micrococcales</taxon>
        <taxon>Brevibacteriaceae</taxon>
        <taxon>Saxibacter</taxon>
    </lineage>
</organism>
<dbReference type="InterPro" id="IPR012675">
    <property type="entry name" value="Beta-grasp_dom_sf"/>
</dbReference>
<dbReference type="Proteomes" id="UP001209083">
    <property type="component" value="Chromosome"/>
</dbReference>
<reference evidence="1 2" key="1">
    <citation type="submission" date="2023-05" db="EMBL/GenBank/DDBJ databases">
        <title>Lithophilousrod everest ZFBP1038 complete genpme.</title>
        <authorList>
            <person name="Tian M."/>
        </authorList>
    </citation>
    <scope>NUCLEOTIDE SEQUENCE [LARGE SCALE GENOMIC DNA]</scope>
    <source>
        <strain evidence="1 2">ZFBP1038</strain>
    </source>
</reference>
<dbReference type="InterPro" id="IPR052045">
    <property type="entry name" value="Sulfur_Carrier/Prot_Modifier"/>
</dbReference>
<dbReference type="EMBL" id="CP090958">
    <property type="protein sequence ID" value="WGW13744.1"/>
    <property type="molecule type" value="Genomic_DNA"/>
</dbReference>
<proteinExistence type="predicted"/>
<keyword evidence="2" id="KW-1185">Reference proteome</keyword>
<dbReference type="Pfam" id="PF02597">
    <property type="entry name" value="ThiS"/>
    <property type="match status" value="1"/>
</dbReference>
<dbReference type="SUPFAM" id="SSF54285">
    <property type="entry name" value="MoaD/ThiS"/>
    <property type="match status" value="1"/>
</dbReference>
<dbReference type="RefSeq" id="WP_349640567.1">
    <property type="nucleotide sequence ID" value="NZ_CP090958.1"/>
</dbReference>
<dbReference type="PANTHER" id="PTHR38031">
    <property type="entry name" value="SULFUR CARRIER PROTEIN SLR0821-RELATED"/>
    <property type="match status" value="1"/>
</dbReference>
<evidence type="ECO:0000313" key="1">
    <source>
        <dbReference type="EMBL" id="WGW13744.1"/>
    </source>
</evidence>
<evidence type="ECO:0000313" key="2">
    <source>
        <dbReference type="Proteomes" id="UP001209083"/>
    </source>
</evidence>
<protein>
    <submittedName>
        <fullName evidence="1">MoaD/ThiS family protein</fullName>
    </submittedName>
</protein>
<gene>
    <name evidence="1" type="ORF">LWF01_08340</name>
</gene>
<dbReference type="Gene3D" id="3.10.20.30">
    <property type="match status" value="1"/>
</dbReference>
<dbReference type="PANTHER" id="PTHR38031:SF1">
    <property type="entry name" value="SULFUR CARRIER PROTEIN CYSO"/>
    <property type="match status" value="1"/>
</dbReference>
<dbReference type="InterPro" id="IPR016155">
    <property type="entry name" value="Mopterin_synth/thiamin_S_b"/>
</dbReference>
<accession>A0ABY8QXK1</accession>
<name>A0ABY8QXK1_9MICO</name>